<dbReference type="EMBL" id="MCZJ01000023">
    <property type="protein sequence ID" value="PMM57015.1"/>
    <property type="molecule type" value="Genomic_DNA"/>
</dbReference>
<name>A0A855INW3_9VIBR</name>
<dbReference type="GeneID" id="69652412"/>
<sequence>MSNLASIVYDEMENFSSIYDSTLKSIPNIDNTLSEVLPDAELGDVMWTDFNTTKCLKELNLNKTDVQHKYASDSQVELEQEFYCVIYEVDSEEKLIFARVYDTEENVEVLDIDAPFSNFTKDDQKLIRENAIFYWRIGTKTVSELNKYNKISRKTSNFSDFTMRRLYTSKRFHAQRIKAQIQRFDSVFAD</sequence>
<reference evidence="2" key="2">
    <citation type="submission" date="2016-07" db="EMBL/GenBank/DDBJ databases">
        <authorList>
            <person name="Kauffman K."/>
            <person name="Arevalo P."/>
            <person name="Polz M.F."/>
        </authorList>
    </citation>
    <scope>NUCLEOTIDE SEQUENCE</scope>
    <source>
        <strain evidence="2">10N.261.48.A1</strain>
        <strain evidence="1">10N.286.55.E1</strain>
    </source>
</reference>
<evidence type="ECO:0000313" key="4">
    <source>
        <dbReference type="Proteomes" id="UP000239763"/>
    </source>
</evidence>
<protein>
    <submittedName>
        <fullName evidence="2">Uncharacterized protein</fullName>
    </submittedName>
</protein>
<dbReference type="Proteomes" id="UP000239763">
    <property type="component" value="Unassembled WGS sequence"/>
</dbReference>
<organism evidence="2 3">
    <name type="scientific">Vibrio lentus</name>
    <dbReference type="NCBI Taxonomy" id="136468"/>
    <lineage>
        <taxon>Bacteria</taxon>
        <taxon>Pseudomonadati</taxon>
        <taxon>Pseudomonadota</taxon>
        <taxon>Gammaproteobacteria</taxon>
        <taxon>Vibrionales</taxon>
        <taxon>Vibrionaceae</taxon>
        <taxon>Vibrio</taxon>
    </lineage>
</organism>
<reference evidence="2 4" key="3">
    <citation type="journal article" date="2018" name="Nature">
        <title>A major lineage of non-tailed dsDNA viruses as unrecognized killers of marine bacteria.</title>
        <authorList>
            <person name="Kauffman K.M."/>
            <person name="Hussain F.A."/>
            <person name="Yang J."/>
            <person name="Arevalo P."/>
            <person name="Brown J.M."/>
            <person name="Chang W.K."/>
            <person name="VanInsberghe D."/>
            <person name="Elsherbini J."/>
            <person name="Sharma R.S."/>
            <person name="Cutler M.B."/>
            <person name="Kelly L."/>
            <person name="Polz M.F."/>
        </authorList>
    </citation>
    <scope>NUCLEOTIDE SEQUENCE</scope>
    <source>
        <strain evidence="2">10N.261.48.A1</strain>
        <strain evidence="1 4">10N.286.55.E1</strain>
    </source>
</reference>
<proteinExistence type="predicted"/>
<evidence type="ECO:0000313" key="1">
    <source>
        <dbReference type="EMBL" id="PME27463.1"/>
    </source>
</evidence>
<dbReference type="AlphaFoldDB" id="A0A855INW3"/>
<keyword evidence="4" id="KW-1185">Reference proteome</keyword>
<accession>A0A855INW3</accession>
<dbReference type="Proteomes" id="UP000235554">
    <property type="component" value="Unassembled WGS sequence"/>
</dbReference>
<dbReference type="EMBL" id="MCSB01000020">
    <property type="protein sequence ID" value="PME27463.1"/>
    <property type="molecule type" value="Genomic_DNA"/>
</dbReference>
<reference evidence="3" key="1">
    <citation type="submission" date="2016-07" db="EMBL/GenBank/DDBJ databases">
        <title>Nontailed viruses are major unrecognized killers of bacteria in the ocean.</title>
        <authorList>
            <person name="Kauffman K."/>
            <person name="Hussain F."/>
            <person name="Yang J."/>
            <person name="Arevalo P."/>
            <person name="Brown J."/>
            <person name="Cutler M."/>
            <person name="Kelly L."/>
            <person name="Polz M.F."/>
        </authorList>
    </citation>
    <scope>NUCLEOTIDE SEQUENCE [LARGE SCALE GENOMIC DNA]</scope>
    <source>
        <strain evidence="3">10N.261.48.A1</strain>
    </source>
</reference>
<evidence type="ECO:0000313" key="3">
    <source>
        <dbReference type="Proteomes" id="UP000235554"/>
    </source>
</evidence>
<gene>
    <name evidence="2" type="ORF">BCT50_24825</name>
    <name evidence="1" type="ORF">BCV38_23300</name>
</gene>
<evidence type="ECO:0000313" key="2">
    <source>
        <dbReference type="EMBL" id="PMM57015.1"/>
    </source>
</evidence>
<comment type="caution">
    <text evidence="2">The sequence shown here is derived from an EMBL/GenBank/DDBJ whole genome shotgun (WGS) entry which is preliminary data.</text>
</comment>
<dbReference type="RefSeq" id="WP_099166154.1">
    <property type="nucleotide sequence ID" value="NZ_CAWQOO010000901.1"/>
</dbReference>